<dbReference type="InterPro" id="IPR006597">
    <property type="entry name" value="Sel1-like"/>
</dbReference>
<accession>A0A1G7CLF9</accession>
<dbReference type="InterPro" id="IPR011600">
    <property type="entry name" value="Pept_C14_caspase"/>
</dbReference>
<dbReference type="Pfam" id="PF08238">
    <property type="entry name" value="Sel1"/>
    <property type="match status" value="2"/>
</dbReference>
<dbReference type="Proteomes" id="UP000198908">
    <property type="component" value="Unassembled WGS sequence"/>
</dbReference>
<feature type="chain" id="PRO_5011580128" evidence="2">
    <location>
        <begin position="35"/>
        <end position="488"/>
    </location>
</feature>
<dbReference type="InterPro" id="IPR029030">
    <property type="entry name" value="Caspase-like_dom_sf"/>
</dbReference>
<name>A0A1G7CLF9_9BURK</name>
<evidence type="ECO:0000256" key="2">
    <source>
        <dbReference type="SAM" id="SignalP"/>
    </source>
</evidence>
<dbReference type="PROSITE" id="PS50208">
    <property type="entry name" value="CASPASE_P20"/>
    <property type="match status" value="1"/>
</dbReference>
<dbReference type="SMART" id="SM00671">
    <property type="entry name" value="SEL1"/>
    <property type="match status" value="2"/>
</dbReference>
<dbReference type="PANTHER" id="PTHR22576:SF37">
    <property type="entry name" value="MUCOSA-ASSOCIATED LYMPHOID TISSUE LYMPHOMA TRANSLOCATION PROTEIN 1"/>
    <property type="match status" value="1"/>
</dbReference>
<dbReference type="GO" id="GO:0004197">
    <property type="term" value="F:cysteine-type endopeptidase activity"/>
    <property type="evidence" value="ECO:0007669"/>
    <property type="project" value="InterPro"/>
</dbReference>
<dbReference type="PANTHER" id="PTHR22576">
    <property type="entry name" value="MUCOSA ASSOCIATED LYMPHOID TISSUE LYMPHOMA TRANSLOCATION PROTEIN 1/PARACASPASE"/>
    <property type="match status" value="1"/>
</dbReference>
<reference evidence="5" key="1">
    <citation type="submission" date="2016-09" db="EMBL/GenBank/DDBJ databases">
        <authorList>
            <person name="Varghese N."/>
            <person name="Submissions S."/>
        </authorList>
    </citation>
    <scope>NUCLEOTIDE SEQUENCE [LARGE SCALE GENOMIC DNA]</scope>
    <source>
        <strain evidence="5">TNe-862</strain>
    </source>
</reference>
<dbReference type="Gene3D" id="1.25.40.10">
    <property type="entry name" value="Tetratricopeptide repeat domain"/>
    <property type="match status" value="1"/>
</dbReference>
<dbReference type="InterPro" id="IPR001309">
    <property type="entry name" value="Pept_C14_p20"/>
</dbReference>
<organism evidence="4 5">
    <name type="scientific">Paraburkholderia lycopersici</name>
    <dbReference type="NCBI Taxonomy" id="416944"/>
    <lineage>
        <taxon>Bacteria</taxon>
        <taxon>Pseudomonadati</taxon>
        <taxon>Pseudomonadota</taxon>
        <taxon>Betaproteobacteria</taxon>
        <taxon>Burkholderiales</taxon>
        <taxon>Burkholderiaceae</taxon>
        <taxon>Paraburkholderia</taxon>
    </lineage>
</organism>
<evidence type="ECO:0000313" key="4">
    <source>
        <dbReference type="EMBL" id="SDE40061.1"/>
    </source>
</evidence>
<dbReference type="Gene3D" id="3.40.50.1460">
    <property type="match status" value="1"/>
</dbReference>
<evidence type="ECO:0000259" key="3">
    <source>
        <dbReference type="PROSITE" id="PS50208"/>
    </source>
</evidence>
<feature type="signal peptide" evidence="2">
    <location>
        <begin position="1"/>
        <end position="34"/>
    </location>
</feature>
<gene>
    <name evidence="4" type="ORF">SAMN05421548_14619</name>
</gene>
<feature type="domain" description="Caspase family p20" evidence="3">
    <location>
        <begin position="38"/>
        <end position="170"/>
    </location>
</feature>
<keyword evidence="5" id="KW-1185">Reference proteome</keyword>
<dbReference type="SUPFAM" id="SSF52129">
    <property type="entry name" value="Caspase-like"/>
    <property type="match status" value="1"/>
</dbReference>
<feature type="region of interest" description="Disordered" evidence="1">
    <location>
        <begin position="273"/>
        <end position="302"/>
    </location>
</feature>
<evidence type="ECO:0000313" key="5">
    <source>
        <dbReference type="Proteomes" id="UP000198908"/>
    </source>
</evidence>
<dbReference type="STRING" id="416944.SAMN05421548_14619"/>
<dbReference type="InterPro" id="IPR052039">
    <property type="entry name" value="Caspase-related_regulators"/>
</dbReference>
<dbReference type="AlphaFoldDB" id="A0A1G7CLF9"/>
<evidence type="ECO:0000256" key="1">
    <source>
        <dbReference type="SAM" id="MobiDB-lite"/>
    </source>
</evidence>
<dbReference type="SUPFAM" id="SSF81901">
    <property type="entry name" value="HCP-like"/>
    <property type="match status" value="1"/>
</dbReference>
<proteinExistence type="predicted"/>
<dbReference type="InterPro" id="IPR011990">
    <property type="entry name" value="TPR-like_helical_dom_sf"/>
</dbReference>
<dbReference type="Pfam" id="PF00656">
    <property type="entry name" value="Peptidase_C14"/>
    <property type="match status" value="1"/>
</dbReference>
<dbReference type="GO" id="GO:0006508">
    <property type="term" value="P:proteolysis"/>
    <property type="evidence" value="ECO:0007669"/>
    <property type="project" value="InterPro"/>
</dbReference>
<sequence length="488" mass="50980">MERSRLIGRLLRRSRAALSLACLAACLHASPVAAAGGKVALVIGNAAYDGSDRLQTPVNDARRVGDALRRLGFDVHVATNLSIEEFKAEVNWLADQSAQAGVVLFYFAGHGFESNGENFLVPVHAGAPVASMTHAMLVSRTLKLAAIRASIRHGSPPVTIALIDACRTSSRGGPVTVLKREPAAHGELIAYSTSNDGVAYDSMRTFGKAVDDSPFAWFLAPNLQMPGATIKQALEHTQQQVADVSAGGQQPWIASGLNGDFVLAAPAPARANGVMPPPSLKGDMRAASRGTRGRGGPGEEPLPALPQALAAVRHAALGSTTATADATDSDDGTARADAWDDVDAHIANAARDANARSIAALRTRARQGDATAMTTLGLIYDTGAGGTHDRRAALAFYRQGAAHNFPVAQALLGETYMEGKLLPHDLDAAERLLAPAAAAGLTRARLDLFQVRAQHGQGDQAEEMQAAASLMMSRFAHASKAQLPEGAP</sequence>
<dbReference type="EMBL" id="FMYQ01000046">
    <property type="protein sequence ID" value="SDE40061.1"/>
    <property type="molecule type" value="Genomic_DNA"/>
</dbReference>
<keyword evidence="2" id="KW-0732">Signal</keyword>
<dbReference type="RefSeq" id="WP_176929243.1">
    <property type="nucleotide sequence ID" value="NZ_FMYQ01000046.1"/>
</dbReference>
<protein>
    <submittedName>
        <fullName evidence="4">Caspase domain-containing protein</fullName>
    </submittedName>
</protein>